<organism evidence="2 3">
    <name type="scientific">Histidinibacterium aquaticum</name>
    <dbReference type="NCBI Taxonomy" id="2613962"/>
    <lineage>
        <taxon>Bacteria</taxon>
        <taxon>Pseudomonadati</taxon>
        <taxon>Pseudomonadota</taxon>
        <taxon>Alphaproteobacteria</taxon>
        <taxon>Rhodobacterales</taxon>
        <taxon>Paracoccaceae</taxon>
        <taxon>Histidinibacterium</taxon>
    </lineage>
</organism>
<name>A0A5J5GFX2_9RHOB</name>
<accession>A0A5J5GFX2</accession>
<gene>
    <name evidence="2" type="ORF">F3S47_14575</name>
</gene>
<dbReference type="RefSeq" id="WP_150446006.1">
    <property type="nucleotide sequence ID" value="NZ_VYQE01000004.1"/>
</dbReference>
<comment type="caution">
    <text evidence="2">The sequence shown here is derived from an EMBL/GenBank/DDBJ whole genome shotgun (WGS) entry which is preliminary data.</text>
</comment>
<dbReference type="Pfam" id="PF11720">
    <property type="entry name" value="Inhibitor_I78"/>
    <property type="match status" value="1"/>
</dbReference>
<dbReference type="AlphaFoldDB" id="A0A5J5GFX2"/>
<dbReference type="Gene3D" id="3.30.10.10">
    <property type="entry name" value="Trypsin Inhibitor V, subunit A"/>
    <property type="match status" value="1"/>
</dbReference>
<dbReference type="Proteomes" id="UP000326554">
    <property type="component" value="Unassembled WGS sequence"/>
</dbReference>
<evidence type="ECO:0000313" key="3">
    <source>
        <dbReference type="Proteomes" id="UP000326554"/>
    </source>
</evidence>
<sequence length="94" mass="9637">MRRAALAALALLLAACGAPSVPPGPPVPAPGEDTCGASPYTGLVGRDGTALERVLIMRQVRVIRPGDAISEDLRPARINFVIGGDGSIARIYCG</sequence>
<proteinExistence type="predicted"/>
<evidence type="ECO:0000256" key="1">
    <source>
        <dbReference type="SAM" id="SignalP"/>
    </source>
</evidence>
<reference evidence="2 3" key="1">
    <citation type="submission" date="2019-09" db="EMBL/GenBank/DDBJ databases">
        <authorList>
            <person name="Park J.-S."/>
            <person name="Choi H.-J."/>
        </authorList>
    </citation>
    <scope>NUCLEOTIDE SEQUENCE [LARGE SCALE GENOMIC DNA]</scope>
    <source>
        <strain evidence="2 3">176SS1-4</strain>
    </source>
</reference>
<feature type="signal peptide" evidence="1">
    <location>
        <begin position="1"/>
        <end position="20"/>
    </location>
</feature>
<feature type="chain" id="PRO_5023905664" description="Peptidase inhibitor I78 family protein" evidence="1">
    <location>
        <begin position="21"/>
        <end position="94"/>
    </location>
</feature>
<keyword evidence="1" id="KW-0732">Signal</keyword>
<keyword evidence="3" id="KW-1185">Reference proteome</keyword>
<dbReference type="InterPro" id="IPR021719">
    <property type="entry name" value="Prot_inh_I78"/>
</dbReference>
<evidence type="ECO:0000313" key="2">
    <source>
        <dbReference type="EMBL" id="KAA9006987.1"/>
    </source>
</evidence>
<protein>
    <recommendedName>
        <fullName evidence="4">Peptidase inhibitor I78 family protein</fullName>
    </recommendedName>
</protein>
<evidence type="ECO:0008006" key="4">
    <source>
        <dbReference type="Google" id="ProtNLM"/>
    </source>
</evidence>
<dbReference type="PROSITE" id="PS51257">
    <property type="entry name" value="PROKAR_LIPOPROTEIN"/>
    <property type="match status" value="1"/>
</dbReference>
<dbReference type="EMBL" id="VYQE01000004">
    <property type="protein sequence ID" value="KAA9006987.1"/>
    <property type="molecule type" value="Genomic_DNA"/>
</dbReference>